<organism evidence="2 3">
    <name type="scientific">Aspergillus wentii DTO 134E9</name>
    <dbReference type="NCBI Taxonomy" id="1073089"/>
    <lineage>
        <taxon>Eukaryota</taxon>
        <taxon>Fungi</taxon>
        <taxon>Dikarya</taxon>
        <taxon>Ascomycota</taxon>
        <taxon>Pezizomycotina</taxon>
        <taxon>Eurotiomycetes</taxon>
        <taxon>Eurotiomycetidae</taxon>
        <taxon>Eurotiales</taxon>
        <taxon>Aspergillaceae</taxon>
        <taxon>Aspergillus</taxon>
        <taxon>Aspergillus subgen. Cremei</taxon>
    </lineage>
</organism>
<dbReference type="VEuPathDB" id="FungiDB:ASPWEDRAFT_440942"/>
<dbReference type="Proteomes" id="UP000184383">
    <property type="component" value="Unassembled WGS sequence"/>
</dbReference>
<dbReference type="OrthoDB" id="3886346at2759"/>
<evidence type="ECO:0000313" key="3">
    <source>
        <dbReference type="Proteomes" id="UP000184383"/>
    </source>
</evidence>
<evidence type="ECO:0000313" key="2">
    <source>
        <dbReference type="EMBL" id="OJJ37134.1"/>
    </source>
</evidence>
<reference evidence="3" key="1">
    <citation type="journal article" date="2017" name="Genome Biol.">
        <title>Comparative genomics reveals high biological diversity and specific adaptations in the industrially and medically important fungal genus Aspergillus.</title>
        <authorList>
            <person name="de Vries R.P."/>
            <person name="Riley R."/>
            <person name="Wiebenga A."/>
            <person name="Aguilar-Osorio G."/>
            <person name="Amillis S."/>
            <person name="Uchima C.A."/>
            <person name="Anderluh G."/>
            <person name="Asadollahi M."/>
            <person name="Askin M."/>
            <person name="Barry K."/>
            <person name="Battaglia E."/>
            <person name="Bayram O."/>
            <person name="Benocci T."/>
            <person name="Braus-Stromeyer S.A."/>
            <person name="Caldana C."/>
            <person name="Canovas D."/>
            <person name="Cerqueira G.C."/>
            <person name="Chen F."/>
            <person name="Chen W."/>
            <person name="Choi C."/>
            <person name="Clum A."/>
            <person name="Dos Santos R.A."/>
            <person name="Damasio A.R."/>
            <person name="Diallinas G."/>
            <person name="Emri T."/>
            <person name="Fekete E."/>
            <person name="Flipphi M."/>
            <person name="Freyberg S."/>
            <person name="Gallo A."/>
            <person name="Gournas C."/>
            <person name="Habgood R."/>
            <person name="Hainaut M."/>
            <person name="Harispe M.L."/>
            <person name="Henrissat B."/>
            <person name="Hilden K.S."/>
            <person name="Hope R."/>
            <person name="Hossain A."/>
            <person name="Karabika E."/>
            <person name="Karaffa L."/>
            <person name="Karanyi Z."/>
            <person name="Krasevec N."/>
            <person name="Kuo A."/>
            <person name="Kusch H."/>
            <person name="LaButti K."/>
            <person name="Lagendijk E.L."/>
            <person name="Lapidus A."/>
            <person name="Levasseur A."/>
            <person name="Lindquist E."/>
            <person name="Lipzen A."/>
            <person name="Logrieco A.F."/>
            <person name="MacCabe A."/>
            <person name="Maekelae M.R."/>
            <person name="Malavazi I."/>
            <person name="Melin P."/>
            <person name="Meyer V."/>
            <person name="Mielnichuk N."/>
            <person name="Miskei M."/>
            <person name="Molnar A.P."/>
            <person name="Mule G."/>
            <person name="Ngan C.Y."/>
            <person name="Orejas M."/>
            <person name="Orosz E."/>
            <person name="Ouedraogo J.P."/>
            <person name="Overkamp K.M."/>
            <person name="Park H.-S."/>
            <person name="Perrone G."/>
            <person name="Piumi F."/>
            <person name="Punt P.J."/>
            <person name="Ram A.F."/>
            <person name="Ramon A."/>
            <person name="Rauscher S."/>
            <person name="Record E."/>
            <person name="Riano-Pachon D.M."/>
            <person name="Robert V."/>
            <person name="Roehrig J."/>
            <person name="Ruller R."/>
            <person name="Salamov A."/>
            <person name="Salih N.S."/>
            <person name="Samson R.A."/>
            <person name="Sandor E."/>
            <person name="Sanguinetti M."/>
            <person name="Schuetze T."/>
            <person name="Sepcic K."/>
            <person name="Shelest E."/>
            <person name="Sherlock G."/>
            <person name="Sophianopoulou V."/>
            <person name="Squina F.M."/>
            <person name="Sun H."/>
            <person name="Susca A."/>
            <person name="Todd R.B."/>
            <person name="Tsang A."/>
            <person name="Unkles S.E."/>
            <person name="van de Wiele N."/>
            <person name="van Rossen-Uffink D."/>
            <person name="Oliveira J.V."/>
            <person name="Vesth T.C."/>
            <person name="Visser J."/>
            <person name="Yu J.-H."/>
            <person name="Zhou M."/>
            <person name="Andersen M.R."/>
            <person name="Archer D.B."/>
            <person name="Baker S.E."/>
            <person name="Benoit I."/>
            <person name="Brakhage A.A."/>
            <person name="Braus G.H."/>
            <person name="Fischer R."/>
            <person name="Frisvad J.C."/>
            <person name="Goldman G.H."/>
            <person name="Houbraken J."/>
            <person name="Oakley B."/>
            <person name="Pocsi I."/>
            <person name="Scazzocchio C."/>
            <person name="Seiboth B."/>
            <person name="vanKuyk P.A."/>
            <person name="Wortman J."/>
            <person name="Dyer P.S."/>
            <person name="Grigoriev I.V."/>
        </authorList>
    </citation>
    <scope>NUCLEOTIDE SEQUENCE [LARGE SCALE GENOMIC DNA]</scope>
    <source>
        <strain evidence="3">DTO 134E9</strain>
    </source>
</reference>
<dbReference type="AlphaFoldDB" id="A0A1L9RQC8"/>
<evidence type="ECO:0000256" key="1">
    <source>
        <dbReference type="SAM" id="MobiDB-lite"/>
    </source>
</evidence>
<dbReference type="STRING" id="1073089.A0A1L9RQC8"/>
<feature type="region of interest" description="Disordered" evidence="1">
    <location>
        <begin position="247"/>
        <end position="292"/>
    </location>
</feature>
<protein>
    <submittedName>
        <fullName evidence="2">Uncharacterized protein</fullName>
    </submittedName>
</protein>
<accession>A0A1L9RQC8</accession>
<feature type="compositionally biased region" description="Acidic residues" evidence="1">
    <location>
        <begin position="73"/>
        <end position="87"/>
    </location>
</feature>
<sequence>MRSMDALGAFSHLSDNVPSWINRVSELAAYTAAKNAEYSEAYKKYSKGRKPRRRKNSSVCSIHTEDLDKPTQDQEEAEETEQTEETAGETGSAENPLKRGCDDAFSGTSDGPLNVVSLRHNVIIHYDGHTQQTLEELVRDIGTARNNIRKGKMSQLSAPSLRPGMRNMRPPPSLPGEADSPAALLPNIRSARNRGPPKGSPFDAADKHLELAHSMCETAAYQFLRVGTCSTELSSVEGKLTTLQRMATSEVERLREEQKQNPREEETPNAPAEDDKPLASADGAIEVDDSSDVSVESIDLTAFRANRNRYRA</sequence>
<feature type="compositionally biased region" description="Basic residues" evidence="1">
    <location>
        <begin position="44"/>
        <end position="56"/>
    </location>
</feature>
<feature type="region of interest" description="Disordered" evidence="1">
    <location>
        <begin position="43"/>
        <end position="105"/>
    </location>
</feature>
<feature type="compositionally biased region" description="Basic and acidic residues" evidence="1">
    <location>
        <begin position="63"/>
        <end position="72"/>
    </location>
</feature>
<keyword evidence="3" id="KW-1185">Reference proteome</keyword>
<dbReference type="EMBL" id="KV878211">
    <property type="protein sequence ID" value="OJJ37134.1"/>
    <property type="molecule type" value="Genomic_DNA"/>
</dbReference>
<name>A0A1L9RQC8_ASPWE</name>
<proteinExistence type="predicted"/>
<dbReference type="GeneID" id="63752032"/>
<gene>
    <name evidence="2" type="ORF">ASPWEDRAFT_440942</name>
</gene>
<feature type="compositionally biased region" description="Basic and acidic residues" evidence="1">
    <location>
        <begin position="250"/>
        <end position="266"/>
    </location>
</feature>
<dbReference type="RefSeq" id="XP_040690810.1">
    <property type="nucleotide sequence ID" value="XM_040836184.1"/>
</dbReference>